<sequence>MNWYLARDDEVSKRFAYAVDDAMNRILDNPDRFPLVCGNFRGCRITKFPYQIIYRFGKDFLRIQAVAHLSRRLGYWKKRR</sequence>
<proteinExistence type="predicted"/>
<reference evidence="2 3" key="1">
    <citation type="submission" date="2019-02" db="EMBL/GenBank/DDBJ databases">
        <title>Deep-cultivation of Planctomycetes and their phenomic and genomic characterization uncovers novel biology.</title>
        <authorList>
            <person name="Wiegand S."/>
            <person name="Jogler M."/>
            <person name="Boedeker C."/>
            <person name="Pinto D."/>
            <person name="Vollmers J."/>
            <person name="Rivas-Marin E."/>
            <person name="Kohn T."/>
            <person name="Peeters S.H."/>
            <person name="Heuer A."/>
            <person name="Rast P."/>
            <person name="Oberbeckmann S."/>
            <person name="Bunk B."/>
            <person name="Jeske O."/>
            <person name="Meyerdierks A."/>
            <person name="Storesund J.E."/>
            <person name="Kallscheuer N."/>
            <person name="Luecker S."/>
            <person name="Lage O.M."/>
            <person name="Pohl T."/>
            <person name="Merkel B.J."/>
            <person name="Hornburger P."/>
            <person name="Mueller R.-W."/>
            <person name="Bruemmer F."/>
            <person name="Labrenz M."/>
            <person name="Spormann A.M."/>
            <person name="Op den Camp H."/>
            <person name="Overmann J."/>
            <person name="Amann R."/>
            <person name="Jetten M.S.M."/>
            <person name="Mascher T."/>
            <person name="Medema M.H."/>
            <person name="Devos D.P."/>
            <person name="Kaster A.-K."/>
            <person name="Ovreas L."/>
            <person name="Rohde M."/>
            <person name="Galperin M.Y."/>
            <person name="Jogler C."/>
        </authorList>
    </citation>
    <scope>NUCLEOTIDE SEQUENCE [LARGE SCALE GENOMIC DNA]</scope>
    <source>
        <strain evidence="2 3">HG15A2</strain>
    </source>
</reference>
<gene>
    <name evidence="2" type="ORF">HG15A2_44820</name>
</gene>
<evidence type="ECO:0000256" key="1">
    <source>
        <dbReference type="ARBA" id="ARBA00022649"/>
    </source>
</evidence>
<dbReference type="InterPro" id="IPR035093">
    <property type="entry name" value="RelE/ParE_toxin_dom_sf"/>
</dbReference>
<dbReference type="EMBL" id="CP036263">
    <property type="protein sequence ID" value="QDT01140.1"/>
    <property type="molecule type" value="Genomic_DNA"/>
</dbReference>
<evidence type="ECO:0000313" key="2">
    <source>
        <dbReference type="EMBL" id="QDT01140.1"/>
    </source>
</evidence>
<dbReference type="InterPro" id="IPR007712">
    <property type="entry name" value="RelE/ParE_toxin"/>
</dbReference>
<keyword evidence="3" id="KW-1185">Reference proteome</keyword>
<dbReference type="Gene3D" id="3.30.2310.20">
    <property type="entry name" value="RelE-like"/>
    <property type="match status" value="1"/>
</dbReference>
<dbReference type="Proteomes" id="UP000319852">
    <property type="component" value="Chromosome"/>
</dbReference>
<evidence type="ECO:0008006" key="4">
    <source>
        <dbReference type="Google" id="ProtNLM"/>
    </source>
</evidence>
<name>A0A517N1Y1_9BACT</name>
<accession>A0A517N1Y1</accession>
<dbReference type="Pfam" id="PF05016">
    <property type="entry name" value="ParE_toxin"/>
    <property type="match status" value="1"/>
</dbReference>
<dbReference type="OrthoDB" id="278204at2"/>
<dbReference type="AlphaFoldDB" id="A0A517N1Y1"/>
<dbReference type="KEGG" id="amob:HG15A2_44820"/>
<evidence type="ECO:0000313" key="3">
    <source>
        <dbReference type="Proteomes" id="UP000319852"/>
    </source>
</evidence>
<organism evidence="2 3">
    <name type="scientific">Adhaeretor mobilis</name>
    <dbReference type="NCBI Taxonomy" id="1930276"/>
    <lineage>
        <taxon>Bacteria</taxon>
        <taxon>Pseudomonadati</taxon>
        <taxon>Planctomycetota</taxon>
        <taxon>Planctomycetia</taxon>
        <taxon>Pirellulales</taxon>
        <taxon>Lacipirellulaceae</taxon>
        <taxon>Adhaeretor</taxon>
    </lineage>
</organism>
<protein>
    <recommendedName>
        <fullName evidence="4">Plasmid stabilization system</fullName>
    </recommendedName>
</protein>
<keyword evidence="1" id="KW-1277">Toxin-antitoxin system</keyword>